<feature type="region of interest" description="Disordered" evidence="1">
    <location>
        <begin position="71"/>
        <end position="121"/>
    </location>
</feature>
<evidence type="ECO:0000256" key="1">
    <source>
        <dbReference type="SAM" id="MobiDB-lite"/>
    </source>
</evidence>
<sequence>MTCGIVNGGTLKYPGNLGASASNCEFLSLCIQAKLLYRLLDISAGFPIKPVIKLLTCIRWPLFARLSAHPRNIDRNLPGPDQPHQNSYSPTPTAPPPPTTPGGPDSGLDQDSATLNNPSLL</sequence>
<evidence type="ECO:0000313" key="3">
    <source>
        <dbReference type="Proteomes" id="UP000297595"/>
    </source>
</evidence>
<protein>
    <submittedName>
        <fullName evidence="2">Uncharacterized protein</fullName>
    </submittedName>
</protein>
<proteinExistence type="predicted"/>
<reference evidence="2 3" key="1">
    <citation type="submission" date="2019-03" db="EMBL/GenBank/DDBJ databases">
        <title>Nematode-trapping fungi genome.</title>
        <authorList>
            <person name="Vidal-Diez De Ulzurrun G."/>
        </authorList>
    </citation>
    <scope>NUCLEOTIDE SEQUENCE [LARGE SCALE GENOMIC DNA]</scope>
    <source>
        <strain evidence="2 3">TWF154</strain>
    </source>
</reference>
<name>A0A8H2E9M4_ORBOL</name>
<evidence type="ECO:0000313" key="2">
    <source>
        <dbReference type="EMBL" id="TGJ73523.1"/>
    </source>
</evidence>
<feature type="compositionally biased region" description="Pro residues" evidence="1">
    <location>
        <begin position="92"/>
        <end position="101"/>
    </location>
</feature>
<comment type="caution">
    <text evidence="2">The sequence shown here is derived from an EMBL/GenBank/DDBJ whole genome shotgun (WGS) entry which is preliminary data.</text>
</comment>
<dbReference type="EMBL" id="SOZJ01000001">
    <property type="protein sequence ID" value="TGJ73523.1"/>
    <property type="molecule type" value="Genomic_DNA"/>
</dbReference>
<organism evidence="2 3">
    <name type="scientific">Orbilia oligospora</name>
    <name type="common">Nematode-trapping fungus</name>
    <name type="synonym">Arthrobotrys oligospora</name>
    <dbReference type="NCBI Taxonomy" id="2813651"/>
    <lineage>
        <taxon>Eukaryota</taxon>
        <taxon>Fungi</taxon>
        <taxon>Dikarya</taxon>
        <taxon>Ascomycota</taxon>
        <taxon>Pezizomycotina</taxon>
        <taxon>Orbiliomycetes</taxon>
        <taxon>Orbiliales</taxon>
        <taxon>Orbiliaceae</taxon>
        <taxon>Orbilia</taxon>
    </lineage>
</organism>
<accession>A0A8H2E9M4</accession>
<gene>
    <name evidence="2" type="ORF">EYR41_000611</name>
</gene>
<dbReference type="Proteomes" id="UP000297595">
    <property type="component" value="Unassembled WGS sequence"/>
</dbReference>
<dbReference type="AlphaFoldDB" id="A0A8H2E9M4"/>
<feature type="compositionally biased region" description="Polar residues" evidence="1">
    <location>
        <begin position="109"/>
        <end position="121"/>
    </location>
</feature>